<name>A0A931IA29_9NOCA</name>
<accession>A0A931IA29</accession>
<gene>
    <name evidence="1" type="ORF">IT779_07305</name>
</gene>
<reference evidence="1" key="1">
    <citation type="submission" date="2020-11" db="EMBL/GenBank/DDBJ databases">
        <title>Nocardia NEAU-351.nov., a novel actinomycete isolated from the cow dung.</title>
        <authorList>
            <person name="Zhang X."/>
        </authorList>
    </citation>
    <scope>NUCLEOTIDE SEQUENCE</scope>
    <source>
        <strain evidence="1">NEAU-351</strain>
    </source>
</reference>
<organism evidence="1 2">
    <name type="scientific">Nocardia bovistercoris</name>
    <dbReference type="NCBI Taxonomy" id="2785916"/>
    <lineage>
        <taxon>Bacteria</taxon>
        <taxon>Bacillati</taxon>
        <taxon>Actinomycetota</taxon>
        <taxon>Actinomycetes</taxon>
        <taxon>Mycobacteriales</taxon>
        <taxon>Nocardiaceae</taxon>
        <taxon>Nocardia</taxon>
    </lineage>
</organism>
<comment type="caution">
    <text evidence="1">The sequence shown here is derived from an EMBL/GenBank/DDBJ whole genome shotgun (WGS) entry which is preliminary data.</text>
</comment>
<dbReference type="AlphaFoldDB" id="A0A931IA29"/>
<evidence type="ECO:0000313" key="1">
    <source>
        <dbReference type="EMBL" id="MBH0776088.1"/>
    </source>
</evidence>
<dbReference type="Gene3D" id="3.30.460.40">
    <property type="match status" value="1"/>
</dbReference>
<protein>
    <recommendedName>
        <fullName evidence="3">Amino acid transporter</fullName>
    </recommendedName>
</protein>
<evidence type="ECO:0000313" key="2">
    <source>
        <dbReference type="Proteomes" id="UP000655751"/>
    </source>
</evidence>
<evidence type="ECO:0008006" key="3">
    <source>
        <dbReference type="Google" id="ProtNLM"/>
    </source>
</evidence>
<dbReference type="Proteomes" id="UP000655751">
    <property type="component" value="Unassembled WGS sequence"/>
</dbReference>
<sequence>MSAEEADKLWAAWTPGEFAERMAGVGVSWYVAAGWALDLFTGGGARAHSDLEIGVAREDFREIESVFAGWEWEVVGDGRVWAWPEEAGEHHQTWLREPESGLYRVDVFREPRHGDRWVCRRDSAVTLPYSELILRTEDGIPYSCPEVALLFKAKALRDKDSEDFRRVLPALNSDRRARLAEWLTRVHPGHPWIEQVA</sequence>
<keyword evidence="2" id="KW-1185">Reference proteome</keyword>
<dbReference type="EMBL" id="JADMLG010000002">
    <property type="protein sequence ID" value="MBH0776088.1"/>
    <property type="molecule type" value="Genomic_DNA"/>
</dbReference>
<proteinExistence type="predicted"/>